<dbReference type="InterPro" id="IPR022346">
    <property type="entry name" value="T2SS_GspH"/>
</dbReference>
<evidence type="ECO:0000256" key="8">
    <source>
        <dbReference type="ARBA" id="ARBA00023136"/>
    </source>
</evidence>
<sequence>MGRRTANGFTLIEMVVTVTVLAVLAGLAAPSFIDFMHRNQVASQSNEFLGTLRLARTTAITRSVFVSICPTLDAAADEPECAVSSDYATGYLVYTSTAPDKAFTAGDELIKVSQATPAVSLRAPSANKILTFSPRGASTAGTVSLLLCARRGSEDIGESTLRVSGRRFDIQASGRAGLVELPKSASSDAAAGYCTPAS</sequence>
<dbReference type="SUPFAM" id="SSF54523">
    <property type="entry name" value="Pili subunits"/>
    <property type="match status" value="1"/>
</dbReference>
<dbReference type="Pfam" id="PF12019">
    <property type="entry name" value="GspH"/>
    <property type="match status" value="1"/>
</dbReference>
<dbReference type="InterPro" id="IPR045584">
    <property type="entry name" value="Pilin-like"/>
</dbReference>
<dbReference type="EMBL" id="JAAQQR010000001">
    <property type="protein sequence ID" value="NID03939.1"/>
    <property type="molecule type" value="Genomic_DNA"/>
</dbReference>
<comment type="caution">
    <text evidence="13">The sequence shown here is derived from an EMBL/GenBank/DDBJ whole genome shotgun (WGS) entry which is preliminary data.</text>
</comment>
<evidence type="ECO:0000256" key="2">
    <source>
        <dbReference type="ARBA" id="ARBA00021549"/>
    </source>
</evidence>
<evidence type="ECO:0000256" key="7">
    <source>
        <dbReference type="ARBA" id="ARBA00022989"/>
    </source>
</evidence>
<keyword evidence="7 11" id="KW-1133">Transmembrane helix</keyword>
<reference evidence="13 14" key="1">
    <citation type="journal article" date="2011" name="Curr. Microbiol.">
        <title>Luteibacter jiangsuensis sp. nov.: a methamidophos-degrading bacterium isolated from a methamidophos-manufacturing factory.</title>
        <authorList>
            <person name="Wang L."/>
            <person name="Wang G.L."/>
            <person name="Li S.P."/>
            <person name="Jiang J.D."/>
        </authorList>
    </citation>
    <scope>NUCLEOTIDE SEQUENCE [LARGE SCALE GENOMIC DNA]</scope>
    <source>
        <strain evidence="13 14">CGMCC 1.10133</strain>
    </source>
</reference>
<feature type="domain" description="General secretion pathway GspH" evidence="12">
    <location>
        <begin position="45"/>
        <end position="151"/>
    </location>
</feature>
<name>A0ABX0Q095_9GAMM</name>
<dbReference type="Proteomes" id="UP001429601">
    <property type="component" value="Unassembled WGS sequence"/>
</dbReference>
<evidence type="ECO:0000259" key="12">
    <source>
        <dbReference type="Pfam" id="PF12019"/>
    </source>
</evidence>
<proteinExistence type="inferred from homology"/>
<comment type="subcellular location">
    <subcellularLocation>
        <location evidence="1">Cell inner membrane</location>
        <topology evidence="1">Single-pass membrane protein</topology>
    </subcellularLocation>
</comment>
<keyword evidence="8 11" id="KW-0472">Membrane</keyword>
<dbReference type="Pfam" id="PF07963">
    <property type="entry name" value="N_methyl"/>
    <property type="match status" value="1"/>
</dbReference>
<dbReference type="InterPro" id="IPR012902">
    <property type="entry name" value="N_methyl_site"/>
</dbReference>
<evidence type="ECO:0000313" key="13">
    <source>
        <dbReference type="EMBL" id="NID03939.1"/>
    </source>
</evidence>
<comment type="similarity">
    <text evidence="9">Belongs to the GSP H family.</text>
</comment>
<evidence type="ECO:0000256" key="6">
    <source>
        <dbReference type="ARBA" id="ARBA00022692"/>
    </source>
</evidence>
<organism evidence="13 14">
    <name type="scientific">Luteibacter jiangsuensis</name>
    <dbReference type="NCBI Taxonomy" id="637577"/>
    <lineage>
        <taxon>Bacteria</taxon>
        <taxon>Pseudomonadati</taxon>
        <taxon>Pseudomonadota</taxon>
        <taxon>Gammaproteobacteria</taxon>
        <taxon>Lysobacterales</taxon>
        <taxon>Rhodanobacteraceae</taxon>
        <taxon>Luteibacter</taxon>
    </lineage>
</organism>
<dbReference type="NCBIfam" id="TIGR02532">
    <property type="entry name" value="IV_pilin_GFxxxE"/>
    <property type="match status" value="1"/>
</dbReference>
<evidence type="ECO:0000256" key="11">
    <source>
        <dbReference type="SAM" id="Phobius"/>
    </source>
</evidence>
<dbReference type="RefSeq" id="WP_167123066.1">
    <property type="nucleotide sequence ID" value="NZ_JAAQQR010000001.1"/>
</dbReference>
<protein>
    <recommendedName>
        <fullName evidence="2">Type II secretion system protein H</fullName>
    </recommendedName>
    <alternativeName>
        <fullName evidence="10">General secretion pathway protein H</fullName>
    </alternativeName>
</protein>
<keyword evidence="5" id="KW-0997">Cell inner membrane</keyword>
<evidence type="ECO:0000256" key="10">
    <source>
        <dbReference type="ARBA" id="ARBA00030775"/>
    </source>
</evidence>
<gene>
    <name evidence="13" type="ORF">HBF26_03520</name>
</gene>
<keyword evidence="4" id="KW-0488">Methylation</keyword>
<evidence type="ECO:0000313" key="14">
    <source>
        <dbReference type="Proteomes" id="UP001429601"/>
    </source>
</evidence>
<evidence type="ECO:0000256" key="3">
    <source>
        <dbReference type="ARBA" id="ARBA00022475"/>
    </source>
</evidence>
<accession>A0ABX0Q095</accession>
<keyword evidence="6 11" id="KW-0812">Transmembrane</keyword>
<evidence type="ECO:0000256" key="9">
    <source>
        <dbReference type="ARBA" id="ARBA00025772"/>
    </source>
</evidence>
<feature type="transmembrane region" description="Helical" evidence="11">
    <location>
        <begin position="12"/>
        <end position="33"/>
    </location>
</feature>
<keyword evidence="14" id="KW-1185">Reference proteome</keyword>
<evidence type="ECO:0000256" key="1">
    <source>
        <dbReference type="ARBA" id="ARBA00004377"/>
    </source>
</evidence>
<evidence type="ECO:0000256" key="4">
    <source>
        <dbReference type="ARBA" id="ARBA00022481"/>
    </source>
</evidence>
<evidence type="ECO:0000256" key="5">
    <source>
        <dbReference type="ARBA" id="ARBA00022519"/>
    </source>
</evidence>
<keyword evidence="3" id="KW-1003">Cell membrane</keyword>
<dbReference type="Gene3D" id="3.55.40.10">
    <property type="entry name" value="minor pseudopilin epsh domain"/>
    <property type="match status" value="1"/>
</dbReference>